<sequence length="141" mass="13977">MRTLDATLALMSEDVSSTYDPSIPLDAHADRPPSALISDAIGSPTAHEPPAAQMPSAAGSHAPPCQSTNACGSIGVALAATAAYLASVSSLLDKALGNSDPASAVCRGAVAGKTSYDLPGSCTQPSNTLQLPSAHSLSSTT</sequence>
<evidence type="ECO:0000256" key="1">
    <source>
        <dbReference type="SAM" id="MobiDB-lite"/>
    </source>
</evidence>
<dbReference type="AlphaFoldDB" id="D8QAW3"/>
<dbReference type="HOGENOM" id="CLU_1826417_0_0_1"/>
<dbReference type="EMBL" id="GL377309">
    <property type="protein sequence ID" value="EFI94253.1"/>
    <property type="molecule type" value="Genomic_DNA"/>
</dbReference>
<dbReference type="KEGG" id="scm:SCHCO_01173469"/>
<evidence type="ECO:0000313" key="3">
    <source>
        <dbReference type="Proteomes" id="UP000007431"/>
    </source>
</evidence>
<gene>
    <name evidence="2" type="ORF">SCHCODRAFT_111030</name>
</gene>
<dbReference type="VEuPathDB" id="FungiDB:SCHCODRAFT_01173469"/>
<name>D8QAW3_SCHCM</name>
<feature type="non-terminal residue" evidence="2">
    <location>
        <position position="141"/>
    </location>
</feature>
<dbReference type="Proteomes" id="UP000007431">
    <property type="component" value="Unassembled WGS sequence"/>
</dbReference>
<dbReference type="OrthoDB" id="10548413at2759"/>
<dbReference type="RefSeq" id="XP_003029156.1">
    <property type="nucleotide sequence ID" value="XM_003029110.1"/>
</dbReference>
<accession>D8QAW3</accession>
<organism evidence="3">
    <name type="scientific">Schizophyllum commune (strain H4-8 / FGSC 9210)</name>
    <name type="common">Split gill fungus</name>
    <dbReference type="NCBI Taxonomy" id="578458"/>
    <lineage>
        <taxon>Eukaryota</taxon>
        <taxon>Fungi</taxon>
        <taxon>Dikarya</taxon>
        <taxon>Basidiomycota</taxon>
        <taxon>Agaricomycotina</taxon>
        <taxon>Agaricomycetes</taxon>
        <taxon>Agaricomycetidae</taxon>
        <taxon>Agaricales</taxon>
        <taxon>Schizophyllaceae</taxon>
        <taxon>Schizophyllum</taxon>
    </lineage>
</organism>
<proteinExistence type="predicted"/>
<reference evidence="2 3" key="1">
    <citation type="journal article" date="2010" name="Nat. Biotechnol.">
        <title>Genome sequence of the model mushroom Schizophyllum commune.</title>
        <authorList>
            <person name="Ohm R.A."/>
            <person name="de Jong J.F."/>
            <person name="Lugones L.G."/>
            <person name="Aerts A."/>
            <person name="Kothe E."/>
            <person name="Stajich J.E."/>
            <person name="de Vries R.P."/>
            <person name="Record E."/>
            <person name="Levasseur A."/>
            <person name="Baker S.E."/>
            <person name="Bartholomew K.A."/>
            <person name="Coutinho P.M."/>
            <person name="Erdmann S."/>
            <person name="Fowler T.J."/>
            <person name="Gathman A.C."/>
            <person name="Lombard V."/>
            <person name="Henrissat B."/>
            <person name="Knabe N."/>
            <person name="Kuees U."/>
            <person name="Lilly W.W."/>
            <person name="Lindquist E."/>
            <person name="Lucas S."/>
            <person name="Magnuson J.K."/>
            <person name="Piumi F."/>
            <person name="Raudaskoski M."/>
            <person name="Salamov A."/>
            <person name="Schmutz J."/>
            <person name="Schwarze F.W.M.R."/>
            <person name="vanKuyk P.A."/>
            <person name="Horton J.S."/>
            <person name="Grigoriev I.V."/>
            <person name="Woesten H.A.B."/>
        </authorList>
    </citation>
    <scope>NUCLEOTIDE SEQUENCE [LARGE SCALE GENOMIC DNA]</scope>
    <source>
        <strain evidence="3">H4-8 / FGSC 9210</strain>
    </source>
</reference>
<evidence type="ECO:0000313" key="2">
    <source>
        <dbReference type="EMBL" id="EFI94253.1"/>
    </source>
</evidence>
<dbReference type="InParanoid" id="D8QAW3"/>
<keyword evidence="3" id="KW-1185">Reference proteome</keyword>
<protein>
    <submittedName>
        <fullName evidence="2">Expressed protein</fullName>
    </submittedName>
</protein>
<feature type="region of interest" description="Disordered" evidence="1">
    <location>
        <begin position="19"/>
        <end position="65"/>
    </location>
</feature>
<dbReference type="GeneID" id="9594299"/>